<feature type="compositionally biased region" description="Polar residues" evidence="1">
    <location>
        <begin position="1003"/>
        <end position="1029"/>
    </location>
</feature>
<accession>A0A9W4D6S2</accession>
<evidence type="ECO:0000313" key="2">
    <source>
        <dbReference type="EMBL" id="CAD6504867.1"/>
    </source>
</evidence>
<name>A0A9W4D6S2_BLUGR</name>
<feature type="compositionally biased region" description="Basic and acidic residues" evidence="1">
    <location>
        <begin position="371"/>
        <end position="382"/>
    </location>
</feature>
<feature type="compositionally biased region" description="Basic and acidic residues" evidence="1">
    <location>
        <begin position="722"/>
        <end position="742"/>
    </location>
</feature>
<feature type="compositionally biased region" description="Polar residues" evidence="1">
    <location>
        <begin position="488"/>
        <end position="502"/>
    </location>
</feature>
<feature type="region of interest" description="Disordered" evidence="1">
    <location>
        <begin position="371"/>
        <end position="397"/>
    </location>
</feature>
<feature type="compositionally biased region" description="Polar residues" evidence="1">
    <location>
        <begin position="603"/>
        <end position="619"/>
    </location>
</feature>
<gene>
    <name evidence="2" type="ORF">BGTH12_LOCUS6225</name>
</gene>
<feature type="compositionally biased region" description="Low complexity" evidence="1">
    <location>
        <begin position="823"/>
        <end position="833"/>
    </location>
</feature>
<feature type="region of interest" description="Disordered" evidence="1">
    <location>
        <begin position="572"/>
        <end position="619"/>
    </location>
</feature>
<feature type="compositionally biased region" description="Polar residues" evidence="1">
    <location>
        <begin position="524"/>
        <end position="547"/>
    </location>
</feature>
<dbReference type="Proteomes" id="UP000683417">
    <property type="component" value="Unassembled WGS sequence"/>
</dbReference>
<feature type="region of interest" description="Disordered" evidence="1">
    <location>
        <begin position="977"/>
        <end position="1091"/>
    </location>
</feature>
<reference evidence="2" key="1">
    <citation type="submission" date="2020-10" db="EMBL/GenBank/DDBJ databases">
        <authorList>
            <person name="Muller C M."/>
        </authorList>
    </citation>
    <scope>NUCLEOTIDE SEQUENCE</scope>
    <source>
        <strain evidence="2">THUN-12</strain>
    </source>
</reference>
<feature type="region of interest" description="Disordered" evidence="1">
    <location>
        <begin position="925"/>
        <end position="947"/>
    </location>
</feature>
<proteinExistence type="predicted"/>
<feature type="region of interest" description="Disordered" evidence="1">
    <location>
        <begin position="713"/>
        <end position="873"/>
    </location>
</feature>
<dbReference type="EMBL" id="CAJHIT010000009">
    <property type="protein sequence ID" value="CAD6504867.1"/>
    <property type="molecule type" value="Genomic_DNA"/>
</dbReference>
<sequence>MDPPILPAYSLRVQLFLSTAHSLGDKPVRNFRVVTSPKITVRNFCVEASRIHEINYGEPLSIKKVQDDHGFDITQSEILGNLFSASSIVRIVQAQKYLHMRDSIPPTSGLRFNPSLVRRREKREDIGANGSTVFWGANKRRRISYNDPDNPLPSREVSLPVSHDNTASEDLGMIDSHKVCQASIQISETPEPAHASQEIDLNYLHGHTLHESATTSHHDNEMFERQSSLPTIVPSKNFTPLYGKANCQKEQATLGCLTSNVAVSLPGLEEQLSQNGHMLDTSNNHTRNSQQYITMELEVANSNDDISAYNKPRGLDIVQEVIPSVVSRNELSITKHGNGSLEDQAQKLSSNNQLLSDEMKSTLNGEIIERSSKTKSAHDTKNRRSIKGDFQTQQSSETVQKHASQLWRAPEIGGLTENDNLERIERDVSTKNLNQQASPNLGTEFGKLEEQNSMTQKMDNNSHAVDIGRRQRKKSITKQEFEKRVSQEKTSPTNAENLTNLEMNKKKLRTARSSGRKLEKESRQSPPSTPNVSQVKDSSPNFSESKSETICSDSQLVNLALQNSAIKSSFPAVMSPSKSVPQNEVSSTSAPSKGRRIPFQRGGNDTSIKPPNRIFSDTSAPVQTGTVLNTYDEAPPASKASLITQKTSVTPILPPKKKTSTATKVSKKIVGNNAAPNSSSRTTSSSKPCLSSKVTPIIPPKSRHSIINSLKKEKNSTNFQIRKNDNDRSEKSQAETSAKRINEGSLAKAKNDDLKSFTTPSKTTTDQKIIRHPRKQSQVSQPDGFIDQTDGIENEENQSQDSDERDSRSPVAFHYTSQLPKTQQSPSLSSESQLDIEDDEDTEFKNVSVTPKKGESRQHATCFESRGSRDPGEKELHVKLNAQTVKPANDSTPTISSKIEIPNSSLPLNQNLLPKESGRKAIKSSQYPNNFTNLSNSDTVEPPSSLEERRPLFGFGASLNAMHRNGGIMGKLKSISTTEKKGSSVIQNDAESFSESEASNSELDSTISSEPGYQTQSKLLDNSTAVLQGSESDSDDSNAEEERAKAKAKADLLAKVRSLNSSQKSESVQNIRRSGRVNVGVTNYQSNQRKK</sequence>
<comment type="caution">
    <text evidence="2">The sequence shown here is derived from an EMBL/GenBank/DDBJ whole genome shotgun (WGS) entry which is preliminary data.</text>
</comment>
<feature type="region of interest" description="Disordered" evidence="1">
    <location>
        <begin position="651"/>
        <end position="701"/>
    </location>
</feature>
<feature type="compositionally biased region" description="Polar residues" evidence="1">
    <location>
        <begin position="1080"/>
        <end position="1091"/>
    </location>
</feature>
<feature type="compositionally biased region" description="Polar residues" evidence="1">
    <location>
        <begin position="925"/>
        <end position="939"/>
    </location>
</feature>
<feature type="compositionally biased region" description="Acidic residues" evidence="1">
    <location>
        <begin position="790"/>
        <end position="804"/>
    </location>
</feature>
<feature type="compositionally biased region" description="Polar residues" evidence="1">
    <location>
        <begin position="1058"/>
        <end position="1072"/>
    </location>
</feature>
<dbReference type="AlphaFoldDB" id="A0A9W4D6S2"/>
<protein>
    <submittedName>
        <fullName evidence="2">BgTH12-00369</fullName>
    </submittedName>
</protein>
<feature type="compositionally biased region" description="Low complexity" evidence="1">
    <location>
        <begin position="673"/>
        <end position="693"/>
    </location>
</feature>
<feature type="compositionally biased region" description="Basic and acidic residues" evidence="1">
    <location>
        <begin position="477"/>
        <end position="487"/>
    </location>
</feature>
<feature type="compositionally biased region" description="Polar residues" evidence="1">
    <location>
        <begin position="576"/>
        <end position="591"/>
    </location>
</feature>
<feature type="compositionally biased region" description="Polar residues" evidence="1">
    <location>
        <begin position="756"/>
        <end position="767"/>
    </location>
</feature>
<evidence type="ECO:0000313" key="3">
    <source>
        <dbReference type="Proteomes" id="UP000683417"/>
    </source>
</evidence>
<feature type="compositionally biased region" description="Basic and acidic residues" evidence="1">
    <location>
        <begin position="1040"/>
        <end position="1054"/>
    </location>
</feature>
<feature type="region of interest" description="Disordered" evidence="1">
    <location>
        <begin position="455"/>
        <end position="547"/>
    </location>
</feature>
<feature type="compositionally biased region" description="Low complexity" evidence="1">
    <location>
        <begin position="990"/>
        <end position="1002"/>
    </location>
</feature>
<evidence type="ECO:0000256" key="1">
    <source>
        <dbReference type="SAM" id="MobiDB-lite"/>
    </source>
</evidence>
<organism evidence="2 3">
    <name type="scientific">Blumeria graminis f. sp. triticale</name>
    <dbReference type="NCBI Taxonomy" id="1689686"/>
    <lineage>
        <taxon>Eukaryota</taxon>
        <taxon>Fungi</taxon>
        <taxon>Dikarya</taxon>
        <taxon>Ascomycota</taxon>
        <taxon>Pezizomycotina</taxon>
        <taxon>Leotiomycetes</taxon>
        <taxon>Erysiphales</taxon>
        <taxon>Erysiphaceae</taxon>
        <taxon>Blumeria</taxon>
    </lineage>
</organism>